<evidence type="ECO:0000313" key="2">
    <source>
        <dbReference type="Proteomes" id="UP000236311"/>
    </source>
</evidence>
<organism evidence="1 2">
    <name type="scientific">Acetatifactor muris</name>
    <dbReference type="NCBI Taxonomy" id="879566"/>
    <lineage>
        <taxon>Bacteria</taxon>
        <taxon>Bacillati</taxon>
        <taxon>Bacillota</taxon>
        <taxon>Clostridia</taxon>
        <taxon>Lachnospirales</taxon>
        <taxon>Lachnospiraceae</taxon>
        <taxon>Acetatifactor</taxon>
    </lineage>
</organism>
<protein>
    <submittedName>
        <fullName evidence="1">Uncharacterized protein</fullName>
    </submittedName>
</protein>
<evidence type="ECO:0000313" key="1">
    <source>
        <dbReference type="EMBL" id="SOY32584.1"/>
    </source>
</evidence>
<proteinExistence type="predicted"/>
<dbReference type="Proteomes" id="UP000236311">
    <property type="component" value="Unassembled WGS sequence"/>
</dbReference>
<sequence length="35" mass="3990">MSYGRCIIFGEKKCKKTLPMSLNELESAVLEITKK</sequence>
<dbReference type="AlphaFoldDB" id="A0A2K4ZQ05"/>
<keyword evidence="2" id="KW-1185">Reference proteome</keyword>
<dbReference type="EMBL" id="OFSM01000057">
    <property type="protein sequence ID" value="SOY32584.1"/>
    <property type="molecule type" value="Genomic_DNA"/>
</dbReference>
<name>A0A2K4ZQ05_9FIRM</name>
<reference evidence="1 2" key="1">
    <citation type="submission" date="2018-01" db="EMBL/GenBank/DDBJ databases">
        <authorList>
            <person name="Gaut B.S."/>
            <person name="Morton B.R."/>
            <person name="Clegg M.T."/>
            <person name="Duvall M.R."/>
        </authorList>
    </citation>
    <scope>NUCLEOTIDE SEQUENCE [LARGE SCALE GENOMIC DNA]</scope>
    <source>
        <strain evidence="1">GP69</strain>
    </source>
</reference>
<gene>
    <name evidence="1" type="ORF">AMURIS_05349</name>
</gene>
<accession>A0A2K4ZQ05</accession>